<sequence length="59" mass="7085">MTIFVARIRHLEAYMLRLFPPSMILMNITQTSSNCYYIDLRENNSFKPDIYSFISYKLN</sequence>
<name>A0A836MPS4_9NEIS</name>
<evidence type="ECO:0000313" key="1">
    <source>
        <dbReference type="EMBL" id="KDN14856.1"/>
    </source>
</evidence>
<evidence type="ECO:0000313" key="2">
    <source>
        <dbReference type="Proteomes" id="UP000027170"/>
    </source>
</evidence>
<dbReference type="EMBL" id="JFZV01000004">
    <property type="protein sequence ID" value="KDN14856.1"/>
    <property type="molecule type" value="Genomic_DNA"/>
</dbReference>
<dbReference type="AlphaFoldDB" id="A0A836MPS4"/>
<organism evidence="1 2">
    <name type="scientific">Snodgrassella communis</name>
    <dbReference type="NCBI Taxonomy" id="2946699"/>
    <lineage>
        <taxon>Bacteria</taxon>
        <taxon>Pseudomonadati</taxon>
        <taxon>Pseudomonadota</taxon>
        <taxon>Betaproteobacteria</taxon>
        <taxon>Neisseriales</taxon>
        <taxon>Neisseriaceae</taxon>
        <taxon>Snodgrassella</taxon>
    </lineage>
</organism>
<keyword evidence="2" id="KW-1185">Reference proteome</keyword>
<protein>
    <submittedName>
        <fullName evidence="1">Uncharacterized protein</fullName>
    </submittedName>
</protein>
<proteinExistence type="predicted"/>
<reference evidence="1 2" key="1">
    <citation type="submission" date="2014-03" db="EMBL/GenBank/DDBJ databases">
        <title>The genomes of two eusocial bee gut symbionts.</title>
        <authorList>
            <person name="Kwong W.K."/>
            <person name="Engel P."/>
            <person name="Koch H."/>
            <person name="Moran N.A."/>
        </authorList>
    </citation>
    <scope>NUCLEOTIDE SEQUENCE [LARGE SCALE GENOMIC DNA]</scope>
    <source>
        <strain evidence="2">wkB29</strain>
    </source>
</reference>
<comment type="caution">
    <text evidence="1">The sequence shown here is derived from an EMBL/GenBank/DDBJ whole genome shotgun (WGS) entry which is preliminary data.</text>
</comment>
<dbReference type="Proteomes" id="UP000027170">
    <property type="component" value="Unassembled WGS sequence"/>
</dbReference>
<gene>
    <name evidence="1" type="ORF">SALWKB29_0928</name>
</gene>
<accession>A0A836MPS4</accession>